<dbReference type="InterPro" id="IPR002797">
    <property type="entry name" value="Polysacc_synth"/>
</dbReference>
<feature type="transmembrane region" description="Helical" evidence="7">
    <location>
        <begin position="141"/>
        <end position="161"/>
    </location>
</feature>
<evidence type="ECO:0000256" key="1">
    <source>
        <dbReference type="ARBA" id="ARBA00004651"/>
    </source>
</evidence>
<feature type="transmembrane region" description="Helical" evidence="7">
    <location>
        <begin position="407"/>
        <end position="429"/>
    </location>
</feature>
<feature type="transmembrane region" description="Helical" evidence="7">
    <location>
        <begin position="198"/>
        <end position="217"/>
    </location>
</feature>
<dbReference type="GO" id="GO:0005886">
    <property type="term" value="C:plasma membrane"/>
    <property type="evidence" value="ECO:0007669"/>
    <property type="project" value="UniProtKB-SubCell"/>
</dbReference>
<dbReference type="Pfam" id="PF01943">
    <property type="entry name" value="Polysacc_synt"/>
    <property type="match status" value="1"/>
</dbReference>
<proteinExistence type="predicted"/>
<evidence type="ECO:0000256" key="2">
    <source>
        <dbReference type="ARBA" id="ARBA00022475"/>
    </source>
</evidence>
<evidence type="ECO:0000313" key="9">
    <source>
        <dbReference type="Proteomes" id="UP000317894"/>
    </source>
</evidence>
<evidence type="ECO:0000313" key="8">
    <source>
        <dbReference type="EMBL" id="TRW14714.1"/>
    </source>
</evidence>
<keyword evidence="4 7" id="KW-1133">Transmembrane helix</keyword>
<feature type="transmembrane region" description="Helical" evidence="7">
    <location>
        <begin position="346"/>
        <end position="369"/>
    </location>
</feature>
<dbReference type="Proteomes" id="UP000317894">
    <property type="component" value="Unassembled WGS sequence"/>
</dbReference>
<feature type="region of interest" description="Disordered" evidence="6">
    <location>
        <begin position="1"/>
        <end position="21"/>
    </location>
</feature>
<protein>
    <submittedName>
        <fullName evidence="8">Lipopolysaccharide biosynthesis protein</fullName>
    </submittedName>
</protein>
<feature type="transmembrane region" description="Helical" evidence="7">
    <location>
        <begin position="317"/>
        <end position="340"/>
    </location>
</feature>
<comment type="caution">
    <text evidence="8">The sequence shown here is derived from an EMBL/GenBank/DDBJ whole genome shotgun (WGS) entry which is preliminary data.</text>
</comment>
<evidence type="ECO:0000256" key="6">
    <source>
        <dbReference type="SAM" id="MobiDB-lite"/>
    </source>
</evidence>
<feature type="transmembrane region" description="Helical" evidence="7">
    <location>
        <begin position="381"/>
        <end position="401"/>
    </location>
</feature>
<dbReference type="EMBL" id="VJWA01000002">
    <property type="protein sequence ID" value="TRW14714.1"/>
    <property type="molecule type" value="Genomic_DNA"/>
</dbReference>
<feature type="transmembrane region" description="Helical" evidence="7">
    <location>
        <begin position="441"/>
        <end position="460"/>
    </location>
</feature>
<reference evidence="8 9" key="1">
    <citation type="submission" date="2019-07" db="EMBL/GenBank/DDBJ databases">
        <title>Novel species isolated from glacier.</title>
        <authorList>
            <person name="Liu Q."/>
            <person name="Xin Y.-H."/>
        </authorList>
    </citation>
    <scope>NUCLEOTIDE SEQUENCE [LARGE SCALE GENOMIC DNA]</scope>
    <source>
        <strain evidence="8 9">LB1R16</strain>
    </source>
</reference>
<evidence type="ECO:0000256" key="3">
    <source>
        <dbReference type="ARBA" id="ARBA00022692"/>
    </source>
</evidence>
<dbReference type="AlphaFoldDB" id="A0A552U912"/>
<dbReference type="RefSeq" id="WP_144237920.1">
    <property type="nucleotide sequence ID" value="NZ_VJWA01000002.1"/>
</dbReference>
<feature type="transmembrane region" description="Helical" evidence="7">
    <location>
        <begin position="105"/>
        <end position="129"/>
    </location>
</feature>
<feature type="transmembrane region" description="Helical" evidence="7">
    <location>
        <begin position="466"/>
        <end position="489"/>
    </location>
</feature>
<keyword evidence="2" id="KW-1003">Cell membrane</keyword>
<dbReference type="InterPro" id="IPR050833">
    <property type="entry name" value="Poly_Biosynth_Transport"/>
</dbReference>
<evidence type="ECO:0000256" key="5">
    <source>
        <dbReference type="ARBA" id="ARBA00023136"/>
    </source>
</evidence>
<name>A0A552U912_9SPHN</name>
<keyword evidence="5 7" id="KW-0472">Membrane</keyword>
<dbReference type="PANTHER" id="PTHR30250:SF11">
    <property type="entry name" value="O-ANTIGEN TRANSPORTER-RELATED"/>
    <property type="match status" value="1"/>
</dbReference>
<gene>
    <name evidence="8" type="ORF">FMM06_13585</name>
</gene>
<dbReference type="PANTHER" id="PTHR30250">
    <property type="entry name" value="PST FAMILY PREDICTED COLANIC ACID TRANSPORTER"/>
    <property type="match status" value="1"/>
</dbReference>
<sequence length="503" mass="52596">MSLPESTPPPDGGKPVASGAGHEETAALAKGGRTSFFGFLLRLLARLPFLFIAGRMDAYGADALGRFAYATLVVELMAQFATLGLKRGLAAELAKGDRPETHVVFDALVLAWGLALAGAALLMLFPVIVFPNGPISGFDRFFPLIALAIVGSDVGLAALAFRLDVGATVRARSVVEPWTLSIVAFALAFTALGEDGLIVAYAVSLVAALAASLVPLVRSYGWPTGWSPHPGRLWRIARANAPLAGADVADWGSRRLDVFILGRFASAEVIGIYYVAQQIASLPQKLKTSFDPILAPVLTTNLARGDLAAVAGHVRQIGFWIGSVQLGVVLALGMTGAAGMGLFGPAFASGASVLALLLIVELFAAQAAVTESALIYIRRNANLLWSMAGLVVQVAVTLLLVESFGGVGAAAGLAVAALFLSIVKTQLLARELKAKVTGWRWSLLIAGVPAFLVGLGVQQLPARLEYLQLSLGIVAILGVFGAIVWTVGFKGPDRLLFKRSKPV</sequence>
<feature type="compositionally biased region" description="Pro residues" evidence="6">
    <location>
        <begin position="1"/>
        <end position="12"/>
    </location>
</feature>
<evidence type="ECO:0000256" key="4">
    <source>
        <dbReference type="ARBA" id="ARBA00022989"/>
    </source>
</evidence>
<keyword evidence="3 7" id="KW-0812">Transmembrane</keyword>
<organism evidence="8 9">
    <name type="scientific">Glacieibacterium frigidum</name>
    <dbReference type="NCBI Taxonomy" id="2593303"/>
    <lineage>
        <taxon>Bacteria</taxon>
        <taxon>Pseudomonadati</taxon>
        <taxon>Pseudomonadota</taxon>
        <taxon>Alphaproteobacteria</taxon>
        <taxon>Sphingomonadales</taxon>
        <taxon>Sphingosinicellaceae</taxon>
        <taxon>Glacieibacterium</taxon>
    </lineage>
</organism>
<accession>A0A552U912</accession>
<comment type="subcellular location">
    <subcellularLocation>
        <location evidence="1">Cell membrane</location>
        <topology evidence="1">Multi-pass membrane protein</topology>
    </subcellularLocation>
</comment>
<feature type="transmembrane region" description="Helical" evidence="7">
    <location>
        <begin position="66"/>
        <end position="85"/>
    </location>
</feature>
<feature type="transmembrane region" description="Helical" evidence="7">
    <location>
        <begin position="173"/>
        <end position="192"/>
    </location>
</feature>
<evidence type="ECO:0000256" key="7">
    <source>
        <dbReference type="SAM" id="Phobius"/>
    </source>
</evidence>
<dbReference type="OrthoDB" id="7388052at2"/>
<keyword evidence="9" id="KW-1185">Reference proteome</keyword>